<evidence type="ECO:0000313" key="9">
    <source>
        <dbReference type="Proteomes" id="UP000001396"/>
    </source>
</evidence>
<feature type="binding site" evidence="5">
    <location>
        <position position="112"/>
    </location>
    <ligand>
        <name>FAD</name>
        <dbReference type="ChEBI" id="CHEBI:57692"/>
    </ligand>
</feature>
<feature type="domain" description="Glucose-methanol-choline oxidoreductase N-terminal" evidence="7">
    <location>
        <begin position="279"/>
        <end position="293"/>
    </location>
</feature>
<evidence type="ECO:0000256" key="6">
    <source>
        <dbReference type="SAM" id="SignalP"/>
    </source>
</evidence>
<dbReference type="EMBL" id="ADBJ01000025">
    <property type="protein sequence ID" value="EFA81792.1"/>
    <property type="molecule type" value="Genomic_DNA"/>
</dbReference>
<organism evidence="8 9">
    <name type="scientific">Heterostelium pallidum (strain ATCC 26659 / Pp 5 / PN500)</name>
    <name type="common">Cellular slime mold</name>
    <name type="synonym">Polysphondylium pallidum</name>
    <dbReference type="NCBI Taxonomy" id="670386"/>
    <lineage>
        <taxon>Eukaryota</taxon>
        <taxon>Amoebozoa</taxon>
        <taxon>Evosea</taxon>
        <taxon>Eumycetozoa</taxon>
        <taxon>Dictyostelia</taxon>
        <taxon>Acytosteliales</taxon>
        <taxon>Acytosteliaceae</taxon>
        <taxon>Heterostelium</taxon>
    </lineage>
</organism>
<keyword evidence="4 5" id="KW-0274">FAD</keyword>
<comment type="similarity">
    <text evidence="2">Belongs to the GMC oxidoreductase family.</text>
</comment>
<dbReference type="PROSITE" id="PS00624">
    <property type="entry name" value="GMC_OXRED_2"/>
    <property type="match status" value="1"/>
</dbReference>
<dbReference type="Proteomes" id="UP000001396">
    <property type="component" value="Unassembled WGS sequence"/>
</dbReference>
<keyword evidence="3" id="KW-0285">Flavoprotein</keyword>
<gene>
    <name evidence="8" type="ORF">PPL_05787</name>
</gene>
<evidence type="ECO:0000259" key="7">
    <source>
        <dbReference type="PROSITE" id="PS00624"/>
    </source>
</evidence>
<dbReference type="STRING" id="670386.D3BB55"/>
<dbReference type="GO" id="GO:0016614">
    <property type="term" value="F:oxidoreductase activity, acting on CH-OH group of donors"/>
    <property type="evidence" value="ECO:0007669"/>
    <property type="project" value="InterPro"/>
</dbReference>
<dbReference type="GO" id="GO:0050660">
    <property type="term" value="F:flavin adenine dinucleotide binding"/>
    <property type="evidence" value="ECO:0007669"/>
    <property type="project" value="InterPro"/>
</dbReference>
<evidence type="ECO:0000256" key="3">
    <source>
        <dbReference type="ARBA" id="ARBA00022630"/>
    </source>
</evidence>
<dbReference type="InterPro" id="IPR000172">
    <property type="entry name" value="GMC_OxRdtase_N"/>
</dbReference>
<keyword evidence="6" id="KW-0732">Signal</keyword>
<dbReference type="InterPro" id="IPR036188">
    <property type="entry name" value="FAD/NAD-bd_sf"/>
</dbReference>
<feature type="signal peptide" evidence="6">
    <location>
        <begin position="1"/>
        <end position="21"/>
    </location>
</feature>
<dbReference type="SUPFAM" id="SSF51905">
    <property type="entry name" value="FAD/NAD(P)-binding domain"/>
    <property type="match status" value="1"/>
</dbReference>
<accession>D3BB55</accession>
<evidence type="ECO:0000313" key="8">
    <source>
        <dbReference type="EMBL" id="EFA81792.1"/>
    </source>
</evidence>
<dbReference type="Pfam" id="PF05199">
    <property type="entry name" value="GMC_oxred_C"/>
    <property type="match status" value="1"/>
</dbReference>
<protein>
    <recommendedName>
        <fullName evidence="7">Glucose-methanol-choline oxidoreductase N-terminal domain-containing protein</fullName>
    </recommendedName>
</protein>
<dbReference type="RefSeq" id="XP_020433909.1">
    <property type="nucleotide sequence ID" value="XM_020576660.1"/>
</dbReference>
<dbReference type="Gene3D" id="3.30.410.40">
    <property type="match status" value="1"/>
</dbReference>
<feature type="chain" id="PRO_5003042101" description="Glucose-methanol-choline oxidoreductase N-terminal domain-containing protein" evidence="6">
    <location>
        <begin position="22"/>
        <end position="540"/>
    </location>
</feature>
<dbReference type="InterPro" id="IPR007867">
    <property type="entry name" value="GMC_OxRtase_C"/>
</dbReference>
<dbReference type="Gene3D" id="3.50.50.60">
    <property type="entry name" value="FAD/NAD(P)-binding domain"/>
    <property type="match status" value="1"/>
</dbReference>
<reference evidence="8 9" key="1">
    <citation type="journal article" date="2011" name="Genome Res.">
        <title>Phylogeny-wide analysis of social amoeba genomes highlights ancient origins for complex intercellular communication.</title>
        <authorList>
            <person name="Heidel A.J."/>
            <person name="Lawal H.M."/>
            <person name="Felder M."/>
            <person name="Schilde C."/>
            <person name="Helps N.R."/>
            <person name="Tunggal B."/>
            <person name="Rivero F."/>
            <person name="John U."/>
            <person name="Schleicher M."/>
            <person name="Eichinger L."/>
            <person name="Platzer M."/>
            <person name="Noegel A.A."/>
            <person name="Schaap P."/>
            <person name="Gloeckner G."/>
        </authorList>
    </citation>
    <scope>NUCLEOTIDE SEQUENCE [LARGE SCALE GENOMIC DNA]</scope>
    <source>
        <strain evidence="9">ATCC 26659 / Pp 5 / PN500</strain>
    </source>
</reference>
<evidence type="ECO:0000256" key="1">
    <source>
        <dbReference type="ARBA" id="ARBA00001974"/>
    </source>
</evidence>
<dbReference type="Pfam" id="PF00732">
    <property type="entry name" value="GMC_oxred_N"/>
    <property type="match status" value="1"/>
</dbReference>
<name>D3BB55_HETP5</name>
<comment type="cofactor">
    <cofactor evidence="1 5">
        <name>FAD</name>
        <dbReference type="ChEBI" id="CHEBI:57692"/>
    </cofactor>
</comment>
<dbReference type="PANTHER" id="PTHR11552:SF147">
    <property type="entry name" value="CHOLINE DEHYDROGENASE, MITOCHONDRIAL"/>
    <property type="match status" value="1"/>
</dbReference>
<evidence type="ECO:0000256" key="5">
    <source>
        <dbReference type="PIRSR" id="PIRSR000137-2"/>
    </source>
</evidence>
<keyword evidence="9" id="KW-1185">Reference proteome</keyword>
<dbReference type="SUPFAM" id="SSF54373">
    <property type="entry name" value="FAD-linked reductases, C-terminal domain"/>
    <property type="match status" value="1"/>
</dbReference>
<dbReference type="InParanoid" id="D3BB55"/>
<evidence type="ECO:0000256" key="4">
    <source>
        <dbReference type="ARBA" id="ARBA00022827"/>
    </source>
</evidence>
<dbReference type="PIRSF" id="PIRSF000137">
    <property type="entry name" value="Alcohol_oxidase"/>
    <property type="match status" value="1"/>
</dbReference>
<dbReference type="OMA" id="TDPDPNM"/>
<sequence length="540" mass="59846">MKYNNLFKIICILVVIQFINGDDEFYDDDYDYIVLGAGTAGSIVANKLSENKRNSVLLVEEGGFAQHPWIWDPKDWVPHFLINPEPVVSRAFFTAPEPGCNNRTMSLLRAKVTGGCNAHNGMVLVVGDKHMYNRWADQTGESEWGWNNVAAKHIPELRSKFYFRKMDENRALLPEIKSAVTAIGVPYVPDVYVGNLNGLTNRVSMSKPDNITVQRRETSYSNYIDPIAANRKNLDVLVYHRAEKIQFNGNRAVSVRLRDVGTGKIRNVRINKEIILSLGAFESPVLLQASGVGNPSKLLQAGITPVINSPNVGEGLLDHIYLPFTGKPVVSNIAANLTASDLYRYSITDGFLYFGTKQNKTEHDFILGLNFVYYGPGQVRFDCPVELVNATSVGRVQLKNVDATGAAIQPLINNNFLTTESDVQILIDGIKECRRIQDKLVQMGIVDASQPELTNLGQDDASIEAYARSRGSGDFHPHASIRMGKWNDPTTPLDPHLKLKGTRNVRVIDASVMPSIATVNTNSPTMIIALQGSKFILQDN</sequence>
<dbReference type="PANTHER" id="PTHR11552">
    <property type="entry name" value="GLUCOSE-METHANOL-CHOLINE GMC OXIDOREDUCTASE"/>
    <property type="match status" value="1"/>
</dbReference>
<comment type="caution">
    <text evidence="8">The sequence shown here is derived from an EMBL/GenBank/DDBJ whole genome shotgun (WGS) entry which is preliminary data.</text>
</comment>
<dbReference type="InterPro" id="IPR012132">
    <property type="entry name" value="GMC_OxRdtase"/>
</dbReference>
<proteinExistence type="inferred from homology"/>
<dbReference type="GeneID" id="31361271"/>
<evidence type="ECO:0000256" key="2">
    <source>
        <dbReference type="ARBA" id="ARBA00010790"/>
    </source>
</evidence>
<dbReference type="AlphaFoldDB" id="D3BB55"/>
<feature type="binding site" evidence="5">
    <location>
        <begin position="120"/>
        <end position="123"/>
    </location>
    <ligand>
        <name>FAD</name>
        <dbReference type="ChEBI" id="CHEBI:57692"/>
    </ligand>
</feature>